<dbReference type="AlphaFoldDB" id="B8GN02"/>
<name>B8GN02_THISH</name>
<proteinExistence type="inferred from homology"/>
<comment type="similarity">
    <text evidence="1">Belongs to the membrane fusion protein (MFP) (TC 8.A.1) family.</text>
</comment>
<dbReference type="OrthoDB" id="9806939at2"/>
<dbReference type="Pfam" id="PF25954">
    <property type="entry name" value="Beta-barrel_RND_2"/>
    <property type="match status" value="1"/>
</dbReference>
<reference evidence="5 6" key="1">
    <citation type="journal article" date="2011" name="Stand. Genomic Sci.">
        <title>Complete genome sequence of 'Thioalkalivibrio sulfidophilus' HL-EbGr7.</title>
        <authorList>
            <person name="Muyzer G."/>
            <person name="Sorokin D.Y."/>
            <person name="Mavromatis K."/>
            <person name="Lapidus A."/>
            <person name="Clum A."/>
            <person name="Ivanova N."/>
            <person name="Pati A."/>
            <person name="d'Haeseleer P."/>
            <person name="Woyke T."/>
            <person name="Kyrpides N.C."/>
        </authorList>
    </citation>
    <scope>NUCLEOTIDE SEQUENCE [LARGE SCALE GENOMIC DNA]</scope>
    <source>
        <strain evidence="5 6">HL-EbGR7</strain>
    </source>
</reference>
<dbReference type="eggNOG" id="COG0845">
    <property type="taxonomic scope" value="Bacteria"/>
</dbReference>
<feature type="domain" description="Multidrug resistance protein MdtA-like barrel-sandwich hybrid" evidence="3">
    <location>
        <begin position="73"/>
        <end position="198"/>
    </location>
</feature>
<organism evidence="5 6">
    <name type="scientific">Thioalkalivibrio sulfidiphilus (strain HL-EbGR7)</name>
    <dbReference type="NCBI Taxonomy" id="396588"/>
    <lineage>
        <taxon>Bacteria</taxon>
        <taxon>Pseudomonadati</taxon>
        <taxon>Pseudomonadota</taxon>
        <taxon>Gammaproteobacteria</taxon>
        <taxon>Chromatiales</taxon>
        <taxon>Ectothiorhodospiraceae</taxon>
        <taxon>Thioalkalivibrio</taxon>
    </lineage>
</organism>
<dbReference type="InterPro" id="IPR058625">
    <property type="entry name" value="MdtA-like_BSH"/>
</dbReference>
<dbReference type="Gene3D" id="1.10.287.470">
    <property type="entry name" value="Helix hairpin bin"/>
    <property type="match status" value="1"/>
</dbReference>
<dbReference type="RefSeq" id="WP_012639292.1">
    <property type="nucleotide sequence ID" value="NC_011901.1"/>
</dbReference>
<dbReference type="NCBIfam" id="TIGR01730">
    <property type="entry name" value="RND_mfp"/>
    <property type="match status" value="1"/>
</dbReference>
<evidence type="ECO:0000256" key="1">
    <source>
        <dbReference type="ARBA" id="ARBA00009477"/>
    </source>
</evidence>
<dbReference type="Pfam" id="PF25917">
    <property type="entry name" value="BSH_RND"/>
    <property type="match status" value="1"/>
</dbReference>
<keyword evidence="6" id="KW-1185">Reference proteome</keyword>
<evidence type="ECO:0000313" key="6">
    <source>
        <dbReference type="Proteomes" id="UP000002383"/>
    </source>
</evidence>
<dbReference type="Gene3D" id="2.40.30.170">
    <property type="match status" value="1"/>
</dbReference>
<dbReference type="HOGENOM" id="CLU_018816_0_1_6"/>
<protein>
    <submittedName>
        <fullName evidence="5">Efflux transporter, RND family, MFP subunit</fullName>
    </submittedName>
</protein>
<dbReference type="InterPro" id="IPR006143">
    <property type="entry name" value="RND_pump_MFP"/>
</dbReference>
<evidence type="ECO:0000256" key="2">
    <source>
        <dbReference type="SAM" id="Coils"/>
    </source>
</evidence>
<evidence type="ECO:0000259" key="3">
    <source>
        <dbReference type="Pfam" id="PF25917"/>
    </source>
</evidence>
<dbReference type="PANTHER" id="PTHR30469">
    <property type="entry name" value="MULTIDRUG RESISTANCE PROTEIN MDTA"/>
    <property type="match status" value="1"/>
</dbReference>
<dbReference type="PANTHER" id="PTHR30469:SF29">
    <property type="entry name" value="BLR2860 PROTEIN"/>
    <property type="match status" value="1"/>
</dbReference>
<dbReference type="STRING" id="396588.Tgr7_2743"/>
<feature type="coiled-coil region" evidence="2">
    <location>
        <begin position="141"/>
        <end position="168"/>
    </location>
</feature>
<sequence length="358" mass="38768" precursor="true">MSSFFARNRSALTIAGVALLLTLWILSGVLTREPPQINQRAEAQPMTVAVMRSAAQTVERLLTLQGEVQADQRVTVRAETAGRIAALPVELGQRVSAGEVIARISMDDRDARLRRAEAAVRGRETDYRAAQQLAREGFQAQLRVETALAELEAARAELEAVRLDIANTHIRAPIAGVVNHRYAEVGDFVGRADPVAEVLENHPLRAVVQVPQHNVHRVQVGGPAHVSFVDGSEHTGTVRYISARADTTTRTFRVEITVPNEERSLPSGVSVQVRIPVEQVMAQRISPALIGLDDRGRLGVKTVDDDDRVAFHVVDVVRADADGVWVTGLPEAARIITIGQGFVNAGEPVRVVDEGAGS</sequence>
<accession>B8GN02</accession>
<dbReference type="KEGG" id="tgr:Tgr7_2743"/>
<gene>
    <name evidence="5" type="ordered locus">Tgr7_2743</name>
</gene>
<dbReference type="Proteomes" id="UP000002383">
    <property type="component" value="Chromosome"/>
</dbReference>
<dbReference type="Gene3D" id="2.40.50.100">
    <property type="match status" value="1"/>
</dbReference>
<dbReference type="EMBL" id="CP001339">
    <property type="protein sequence ID" value="ACL73817.1"/>
    <property type="molecule type" value="Genomic_DNA"/>
</dbReference>
<dbReference type="SUPFAM" id="SSF111369">
    <property type="entry name" value="HlyD-like secretion proteins"/>
    <property type="match status" value="1"/>
</dbReference>
<dbReference type="InterPro" id="IPR058792">
    <property type="entry name" value="Beta-barrel_RND_2"/>
</dbReference>
<dbReference type="GO" id="GO:1990281">
    <property type="term" value="C:efflux pump complex"/>
    <property type="evidence" value="ECO:0007669"/>
    <property type="project" value="TreeGrafter"/>
</dbReference>
<feature type="domain" description="CusB-like beta-barrel" evidence="4">
    <location>
        <begin position="207"/>
        <end position="275"/>
    </location>
</feature>
<keyword evidence="2" id="KW-0175">Coiled coil</keyword>
<evidence type="ECO:0000259" key="4">
    <source>
        <dbReference type="Pfam" id="PF25954"/>
    </source>
</evidence>
<evidence type="ECO:0000313" key="5">
    <source>
        <dbReference type="EMBL" id="ACL73817.1"/>
    </source>
</evidence>
<dbReference type="GO" id="GO:0015562">
    <property type="term" value="F:efflux transmembrane transporter activity"/>
    <property type="evidence" value="ECO:0007669"/>
    <property type="project" value="TreeGrafter"/>
</dbReference>